<organism evidence="1 2">
    <name type="scientific">Sporosarcina contaminans</name>
    <dbReference type="NCBI Taxonomy" id="633403"/>
    <lineage>
        <taxon>Bacteria</taxon>
        <taxon>Bacillati</taxon>
        <taxon>Bacillota</taxon>
        <taxon>Bacilli</taxon>
        <taxon>Bacillales</taxon>
        <taxon>Caryophanaceae</taxon>
        <taxon>Sporosarcina</taxon>
    </lineage>
</organism>
<gene>
    <name evidence="1" type="ORF">ACFQ38_02545</name>
</gene>
<sequence length="62" mass="7371">MLKRKITTRYNYRGIYTWIEQESYEVPLVVKPSNVWTGKLSRAINRLLPIGNRWRGDVGVYN</sequence>
<protein>
    <submittedName>
        <fullName evidence="1">Uncharacterized protein</fullName>
    </submittedName>
</protein>
<evidence type="ECO:0000313" key="1">
    <source>
        <dbReference type="EMBL" id="MFD1204008.1"/>
    </source>
</evidence>
<reference evidence="2" key="1">
    <citation type="journal article" date="2019" name="Int. J. Syst. Evol. Microbiol.">
        <title>The Global Catalogue of Microorganisms (GCM) 10K type strain sequencing project: providing services to taxonomists for standard genome sequencing and annotation.</title>
        <authorList>
            <consortium name="The Broad Institute Genomics Platform"/>
            <consortium name="The Broad Institute Genome Sequencing Center for Infectious Disease"/>
            <person name="Wu L."/>
            <person name="Ma J."/>
        </authorList>
    </citation>
    <scope>NUCLEOTIDE SEQUENCE [LARGE SCALE GENOMIC DNA]</scope>
    <source>
        <strain evidence="2">CCUG 53915</strain>
    </source>
</reference>
<dbReference type="Proteomes" id="UP001597231">
    <property type="component" value="Unassembled WGS sequence"/>
</dbReference>
<proteinExistence type="predicted"/>
<comment type="caution">
    <text evidence="1">The sequence shown here is derived from an EMBL/GenBank/DDBJ whole genome shotgun (WGS) entry which is preliminary data.</text>
</comment>
<accession>A0ABW3TVX8</accession>
<keyword evidence="2" id="KW-1185">Reference proteome</keyword>
<dbReference type="EMBL" id="JBHTLT010000014">
    <property type="protein sequence ID" value="MFD1204008.1"/>
    <property type="molecule type" value="Genomic_DNA"/>
</dbReference>
<name>A0ABW3TVX8_9BACL</name>
<dbReference type="RefSeq" id="WP_381479710.1">
    <property type="nucleotide sequence ID" value="NZ_JBHTLT010000014.1"/>
</dbReference>
<evidence type="ECO:0000313" key="2">
    <source>
        <dbReference type="Proteomes" id="UP001597231"/>
    </source>
</evidence>